<dbReference type="InterPro" id="IPR011042">
    <property type="entry name" value="6-blade_b-propeller_TolB-like"/>
</dbReference>
<dbReference type="EC" id="3.1.3.8" evidence="3"/>
<protein>
    <submittedName>
        <fullName evidence="3">3-phytase</fullName>
        <ecNumber evidence="3">3.1.3.8</ecNumber>
    </submittedName>
</protein>
<dbReference type="RefSeq" id="WP_145377002.1">
    <property type="nucleotide sequence ID" value="NZ_CP036276.1"/>
</dbReference>
<keyword evidence="1" id="KW-0472">Membrane</keyword>
<feature type="transmembrane region" description="Helical" evidence="1">
    <location>
        <begin position="21"/>
        <end position="39"/>
    </location>
</feature>
<sequence length="353" mass="38764">MKTDDMHLQADEYYGARRTDGWLVFCLATALLVVGTLPVDVLAVESTVVLRGADSVDQDDMCFWLNKKDPSKSTVITSDKSGDSLFVYDLQGDLLQKVSMPKPGNIDIRSDFPLGENRVDIVAVNQREDGYQLRVFQVDPATRLLTRIDGGIPTGPNYGGCLYHSRKSDRFYFICTSDSGTLEQYELTASTDGKTVTGTKVRHWKLGKCEGAVADDEHGVVYIGEENKGVWKLNAEPDGATPGQLVIEIGQNKLQGDIEGLTLYRSEGGGGYLIVSDQGRNTFMVYERGDSNRYVGQFMIDGVQETDGIEVLSIGLGDHFPDGVFACHNGADPEPHPVVLTPWTNIKAQLKSR</sequence>
<gene>
    <name evidence="3" type="primary">phy</name>
    <name evidence="3" type="ORF">Mal52_31710</name>
</gene>
<evidence type="ECO:0000313" key="4">
    <source>
        <dbReference type="Proteomes" id="UP000319383"/>
    </source>
</evidence>
<evidence type="ECO:0000313" key="3">
    <source>
        <dbReference type="EMBL" id="QDU44685.1"/>
    </source>
</evidence>
<keyword evidence="1" id="KW-0812">Transmembrane</keyword>
<dbReference type="InterPro" id="IPR003431">
    <property type="entry name" value="B-propeller_Phytase"/>
</dbReference>
<dbReference type="GO" id="GO:0016158">
    <property type="term" value="F:inositol hexakisphosphate 3-phosphatase activity"/>
    <property type="evidence" value="ECO:0007669"/>
    <property type="project" value="UniProtKB-EC"/>
</dbReference>
<proteinExistence type="predicted"/>
<dbReference type="KEGG" id="sdyn:Mal52_31710"/>
<keyword evidence="4" id="KW-1185">Reference proteome</keyword>
<keyword evidence="3" id="KW-0378">Hydrolase</keyword>
<feature type="domain" description="BPP" evidence="2">
    <location>
        <begin position="29"/>
        <end position="350"/>
    </location>
</feature>
<dbReference type="EMBL" id="CP036276">
    <property type="protein sequence ID" value="QDU44685.1"/>
    <property type="molecule type" value="Genomic_DNA"/>
</dbReference>
<organism evidence="3 4">
    <name type="scientific">Symmachiella dynata</name>
    <dbReference type="NCBI Taxonomy" id="2527995"/>
    <lineage>
        <taxon>Bacteria</taxon>
        <taxon>Pseudomonadati</taxon>
        <taxon>Planctomycetota</taxon>
        <taxon>Planctomycetia</taxon>
        <taxon>Planctomycetales</taxon>
        <taxon>Planctomycetaceae</taxon>
        <taxon>Symmachiella</taxon>
    </lineage>
</organism>
<accession>A0A517ZQF3</accession>
<dbReference type="Pfam" id="PF02333">
    <property type="entry name" value="Phytase"/>
    <property type="match status" value="1"/>
</dbReference>
<dbReference type="AlphaFoldDB" id="A0A517ZQF3"/>
<reference evidence="3 4" key="1">
    <citation type="submission" date="2019-02" db="EMBL/GenBank/DDBJ databases">
        <title>Deep-cultivation of Planctomycetes and their phenomic and genomic characterization uncovers novel biology.</title>
        <authorList>
            <person name="Wiegand S."/>
            <person name="Jogler M."/>
            <person name="Boedeker C."/>
            <person name="Pinto D."/>
            <person name="Vollmers J."/>
            <person name="Rivas-Marin E."/>
            <person name="Kohn T."/>
            <person name="Peeters S.H."/>
            <person name="Heuer A."/>
            <person name="Rast P."/>
            <person name="Oberbeckmann S."/>
            <person name="Bunk B."/>
            <person name="Jeske O."/>
            <person name="Meyerdierks A."/>
            <person name="Storesund J.E."/>
            <person name="Kallscheuer N."/>
            <person name="Luecker S."/>
            <person name="Lage O.M."/>
            <person name="Pohl T."/>
            <person name="Merkel B.J."/>
            <person name="Hornburger P."/>
            <person name="Mueller R.-W."/>
            <person name="Bruemmer F."/>
            <person name="Labrenz M."/>
            <person name="Spormann A.M."/>
            <person name="Op den Camp H."/>
            <person name="Overmann J."/>
            <person name="Amann R."/>
            <person name="Jetten M.S.M."/>
            <person name="Mascher T."/>
            <person name="Medema M.H."/>
            <person name="Devos D.P."/>
            <person name="Kaster A.-K."/>
            <person name="Ovreas L."/>
            <person name="Rohde M."/>
            <person name="Galperin M.Y."/>
            <person name="Jogler C."/>
        </authorList>
    </citation>
    <scope>NUCLEOTIDE SEQUENCE [LARGE SCALE GENOMIC DNA]</scope>
    <source>
        <strain evidence="3 4">Mal52</strain>
    </source>
</reference>
<dbReference type="Gene3D" id="2.120.10.30">
    <property type="entry name" value="TolB, C-terminal domain"/>
    <property type="match status" value="1"/>
</dbReference>
<evidence type="ECO:0000259" key="2">
    <source>
        <dbReference type="PROSITE" id="PS51662"/>
    </source>
</evidence>
<dbReference type="SUPFAM" id="SSF50956">
    <property type="entry name" value="Thermostable phytase (3-phytase)"/>
    <property type="match status" value="1"/>
</dbReference>
<name>A0A517ZQF3_9PLAN</name>
<dbReference type="Proteomes" id="UP000319383">
    <property type="component" value="Chromosome"/>
</dbReference>
<evidence type="ECO:0000256" key="1">
    <source>
        <dbReference type="SAM" id="Phobius"/>
    </source>
</evidence>
<dbReference type="PROSITE" id="PS51662">
    <property type="entry name" value="BP_PHYTASE"/>
    <property type="match status" value="1"/>
</dbReference>
<keyword evidence="1" id="KW-1133">Transmembrane helix</keyword>